<dbReference type="AlphaFoldDB" id="A0A0N5BBF5"/>
<evidence type="ECO:0000256" key="5">
    <source>
        <dbReference type="SAM" id="Phobius"/>
    </source>
</evidence>
<dbReference type="Proteomes" id="UP000046392">
    <property type="component" value="Unplaced"/>
</dbReference>
<evidence type="ECO:0000256" key="2">
    <source>
        <dbReference type="ARBA" id="ARBA00022692"/>
    </source>
</evidence>
<evidence type="ECO:0000256" key="3">
    <source>
        <dbReference type="ARBA" id="ARBA00022989"/>
    </source>
</evidence>
<feature type="transmembrane region" description="Helical" evidence="5">
    <location>
        <begin position="94"/>
        <end position="117"/>
    </location>
</feature>
<dbReference type="GO" id="GO:0016020">
    <property type="term" value="C:membrane"/>
    <property type="evidence" value="ECO:0007669"/>
    <property type="project" value="UniProtKB-SubCell"/>
</dbReference>
<dbReference type="PANTHER" id="PTHR21706:SF15">
    <property type="entry name" value="TRANSMEMBRANE PROTEIN 65"/>
    <property type="match status" value="1"/>
</dbReference>
<dbReference type="WBParaSite" id="SPAL_0000336400.1">
    <property type="protein sequence ID" value="SPAL_0000336400.1"/>
    <property type="gene ID" value="SPAL_0000336400"/>
</dbReference>
<proteinExistence type="predicted"/>
<dbReference type="PANTHER" id="PTHR21706">
    <property type="entry name" value="TRANSMEMBRANE PROTEIN 65"/>
    <property type="match status" value="1"/>
</dbReference>
<sequence>MTILLNYRLLKNSTYRVHNFMRQTTTNLNVNNARNSTTAASRCIETVNLRSETDARKVIYQFSPEERTLLLKVLQKDNVTEGDLKITKSDSKKLFLFNAIPFVGFGILDNMIMIIAGEYIDQQLGAIFTISTMAAAALGNTISDVSGVGLAHYVELLVGKFGIKHPDISADQLNSRKGRLISNIARAVGLVIGCTIGMFPLLFFDNK</sequence>
<keyword evidence="4 5" id="KW-0472">Membrane</keyword>
<evidence type="ECO:0000313" key="6">
    <source>
        <dbReference type="Proteomes" id="UP000046392"/>
    </source>
</evidence>
<evidence type="ECO:0000256" key="4">
    <source>
        <dbReference type="ARBA" id="ARBA00023136"/>
    </source>
</evidence>
<protein>
    <submittedName>
        <fullName evidence="7">Transmembrane protein 65</fullName>
    </submittedName>
</protein>
<keyword evidence="6" id="KW-1185">Reference proteome</keyword>
<dbReference type="InterPro" id="IPR019537">
    <property type="entry name" value="TMEM65"/>
</dbReference>
<name>A0A0N5BBF5_STREA</name>
<evidence type="ECO:0000313" key="7">
    <source>
        <dbReference type="WBParaSite" id="SPAL_0000336400.1"/>
    </source>
</evidence>
<comment type="subcellular location">
    <subcellularLocation>
        <location evidence="1">Membrane</location>
        <topology evidence="1">Multi-pass membrane protein</topology>
    </subcellularLocation>
</comment>
<feature type="transmembrane region" description="Helical" evidence="5">
    <location>
        <begin position="123"/>
        <end position="142"/>
    </location>
</feature>
<dbReference type="STRING" id="174720.A0A0N5BBF5"/>
<keyword evidence="2 5" id="KW-0812">Transmembrane</keyword>
<reference evidence="7" key="1">
    <citation type="submission" date="2017-02" db="UniProtKB">
        <authorList>
            <consortium name="WormBaseParasite"/>
        </authorList>
    </citation>
    <scope>IDENTIFICATION</scope>
</reference>
<dbReference type="GO" id="GO:0005739">
    <property type="term" value="C:mitochondrion"/>
    <property type="evidence" value="ECO:0007669"/>
    <property type="project" value="TreeGrafter"/>
</dbReference>
<organism evidence="6 7">
    <name type="scientific">Strongyloides papillosus</name>
    <name type="common">Intestinal threadworm</name>
    <dbReference type="NCBI Taxonomy" id="174720"/>
    <lineage>
        <taxon>Eukaryota</taxon>
        <taxon>Metazoa</taxon>
        <taxon>Ecdysozoa</taxon>
        <taxon>Nematoda</taxon>
        <taxon>Chromadorea</taxon>
        <taxon>Rhabditida</taxon>
        <taxon>Tylenchina</taxon>
        <taxon>Panagrolaimomorpha</taxon>
        <taxon>Strongyloidoidea</taxon>
        <taxon>Strongyloididae</taxon>
        <taxon>Strongyloides</taxon>
    </lineage>
</organism>
<evidence type="ECO:0000256" key="1">
    <source>
        <dbReference type="ARBA" id="ARBA00004141"/>
    </source>
</evidence>
<dbReference type="Pfam" id="PF10507">
    <property type="entry name" value="TMEM65"/>
    <property type="match status" value="1"/>
</dbReference>
<accession>A0A0N5BBF5</accession>
<keyword evidence="3 5" id="KW-1133">Transmembrane helix</keyword>
<feature type="transmembrane region" description="Helical" evidence="5">
    <location>
        <begin position="184"/>
        <end position="204"/>
    </location>
</feature>